<dbReference type="Gene3D" id="3.30.420.40">
    <property type="match status" value="1"/>
</dbReference>
<dbReference type="GO" id="GO:0005829">
    <property type="term" value="C:cytosol"/>
    <property type="evidence" value="ECO:0007669"/>
    <property type="project" value="TreeGrafter"/>
</dbReference>
<dbReference type="GO" id="GO:0006749">
    <property type="term" value="P:glutathione metabolic process"/>
    <property type="evidence" value="ECO:0007669"/>
    <property type="project" value="TreeGrafter"/>
</dbReference>
<dbReference type="InterPro" id="IPR008040">
    <property type="entry name" value="Hydant_A_N"/>
</dbReference>
<dbReference type="EMBL" id="CP031320">
    <property type="protein sequence ID" value="AXK32558.1"/>
    <property type="molecule type" value="Genomic_DNA"/>
</dbReference>
<reference evidence="3 4" key="1">
    <citation type="submission" date="2018-07" db="EMBL/GenBank/DDBJ databases">
        <title>Draft genome of the type strain Streptomyces armeniacus ATCC 15676.</title>
        <authorList>
            <person name="Labana P."/>
            <person name="Gosse J.T."/>
            <person name="Boddy C.N."/>
        </authorList>
    </citation>
    <scope>NUCLEOTIDE SEQUENCE [LARGE SCALE GENOMIC DNA]</scope>
    <source>
        <strain evidence="3 4">ATCC 15676</strain>
    </source>
</reference>
<feature type="domain" description="Hydantoinase A/oxoprolinase" evidence="1">
    <location>
        <begin position="364"/>
        <end position="539"/>
    </location>
</feature>
<keyword evidence="4" id="KW-1185">Reference proteome</keyword>
<dbReference type="KEGG" id="sarm:DVA86_07745"/>
<dbReference type="GO" id="GO:0017168">
    <property type="term" value="F:5-oxoprolinase (ATP-hydrolyzing) activity"/>
    <property type="evidence" value="ECO:0007669"/>
    <property type="project" value="TreeGrafter"/>
</dbReference>
<dbReference type="Pfam" id="PF05378">
    <property type="entry name" value="Hydant_A_N"/>
    <property type="match status" value="1"/>
</dbReference>
<dbReference type="Proteomes" id="UP000254425">
    <property type="component" value="Chromosome"/>
</dbReference>
<evidence type="ECO:0000259" key="2">
    <source>
        <dbReference type="Pfam" id="PF05378"/>
    </source>
</evidence>
<dbReference type="InterPro" id="IPR002821">
    <property type="entry name" value="Hydantoinase_A"/>
</dbReference>
<feature type="domain" description="Hydantoinase A/oxoprolinase" evidence="1">
    <location>
        <begin position="194"/>
        <end position="328"/>
    </location>
</feature>
<protein>
    <submittedName>
        <fullName evidence="3">Hydantoinase/oxoprolinase family protein</fullName>
    </submittedName>
</protein>
<dbReference type="InterPro" id="IPR045079">
    <property type="entry name" value="Oxoprolinase-like"/>
</dbReference>
<accession>A0A345XLP2</accession>
<feature type="domain" description="Hydantoinase/oxoprolinase N-terminal" evidence="2">
    <location>
        <begin position="7"/>
        <end position="173"/>
    </location>
</feature>
<dbReference type="PANTHER" id="PTHR11365">
    <property type="entry name" value="5-OXOPROLINASE RELATED"/>
    <property type="match status" value="1"/>
</dbReference>
<gene>
    <name evidence="3" type="ORF">DVA86_07745</name>
</gene>
<sequence length="748" mass="76730">MNSPRVRVGIDVGGTFTDAVAVDASTLGLLGQVKVPTSHHHEDGVAHGIVDALDRLLAQVGCAPEEVAFLAHGTTQATNALLEGDVATVGLVGIGTGPGAALTRRLAALGRLQLTPGKRFPLHYAHVDDPSDAARVRAAVEELRGRGAEVLVASEPFSVDLAEGEQEVVAAARPYGMPTTAAHEITSLYGLHKRTRTAAVNAAILPKMLATADLVDSSITKAGVTAPLMVMRCDGGVMSLDEMRRRPLLTVLSGPAAGVAGALMQERVSEGVFLETGGTSTDISVIRRGKVAVRHATVLGKGSYLSALDVRTVGVGGGSMVRIGSGGKGVGAGLGKGLGKGPGKGGLTLGKGVGKGSGGGSGGRRVTAVGPRSAHIAGLPYACFATLEDLRDARLVTVSPMEGDPPDHAVLDAAGGRYALTMTCAANALGRVREGDFARCDPAVARAALEPLAAELGTDVAGAAAQVLDAGAAPVREVVDTMIRDYRLDRDAVVLVGGGGGAAAVTPHLAAGSGLEGRIAEHAEVISPIGVALALVREQIERIIPGATQEQILGVRNEAESAVVAQGAEASGVEVEVTVDPQTSTVRAVATGATELRTQDRAHRADAGERLRTAAASLKAEPDAVRVLAETDAHTVYGTESRRRFLRGTRHPVRVVDADGVVRLHAPDARIETTTVAQAPEQLARLVRESTSYGDGGVRAPALRLLLGSRIADLSGVLEAQPLLALARSELRARHADDPVVAVVEVRT</sequence>
<dbReference type="PANTHER" id="PTHR11365:SF23">
    <property type="entry name" value="HYPOTHETICAL 5-OXOPROLINASE (EUROFUNG)-RELATED"/>
    <property type="match status" value="1"/>
</dbReference>
<dbReference type="SUPFAM" id="SSF53067">
    <property type="entry name" value="Actin-like ATPase domain"/>
    <property type="match status" value="1"/>
</dbReference>
<evidence type="ECO:0000313" key="3">
    <source>
        <dbReference type="EMBL" id="AXK32558.1"/>
    </source>
</evidence>
<dbReference type="Pfam" id="PF01968">
    <property type="entry name" value="Hydantoinase_A"/>
    <property type="match status" value="2"/>
</dbReference>
<dbReference type="RefSeq" id="WP_208876847.1">
    <property type="nucleotide sequence ID" value="NZ_CP031320.1"/>
</dbReference>
<organism evidence="3 4">
    <name type="scientific">Streptomyces armeniacus</name>
    <dbReference type="NCBI Taxonomy" id="83291"/>
    <lineage>
        <taxon>Bacteria</taxon>
        <taxon>Bacillati</taxon>
        <taxon>Actinomycetota</taxon>
        <taxon>Actinomycetes</taxon>
        <taxon>Kitasatosporales</taxon>
        <taxon>Streptomycetaceae</taxon>
        <taxon>Streptomyces</taxon>
    </lineage>
</organism>
<dbReference type="AlphaFoldDB" id="A0A345XLP2"/>
<evidence type="ECO:0000313" key="4">
    <source>
        <dbReference type="Proteomes" id="UP000254425"/>
    </source>
</evidence>
<name>A0A345XLP2_9ACTN</name>
<evidence type="ECO:0000259" key="1">
    <source>
        <dbReference type="Pfam" id="PF01968"/>
    </source>
</evidence>
<dbReference type="InterPro" id="IPR043129">
    <property type="entry name" value="ATPase_NBD"/>
</dbReference>
<proteinExistence type="predicted"/>